<dbReference type="AlphaFoldDB" id="A0A3N4I8W2"/>
<feature type="region of interest" description="Disordered" evidence="1">
    <location>
        <begin position="17"/>
        <end position="70"/>
    </location>
</feature>
<feature type="transmembrane region" description="Helical" evidence="2">
    <location>
        <begin position="76"/>
        <end position="98"/>
    </location>
</feature>
<keyword evidence="2" id="KW-0472">Membrane</keyword>
<feature type="compositionally biased region" description="Basic and acidic residues" evidence="1">
    <location>
        <begin position="17"/>
        <end position="39"/>
    </location>
</feature>
<dbReference type="Proteomes" id="UP000275078">
    <property type="component" value="Unassembled WGS sequence"/>
</dbReference>
<keyword evidence="2" id="KW-1133">Transmembrane helix</keyword>
<keyword evidence="4" id="KW-1185">Reference proteome</keyword>
<dbReference type="EMBL" id="ML119671">
    <property type="protein sequence ID" value="RPA82522.1"/>
    <property type="molecule type" value="Genomic_DNA"/>
</dbReference>
<feature type="compositionally biased region" description="Low complexity" evidence="1">
    <location>
        <begin position="61"/>
        <end position="70"/>
    </location>
</feature>
<protein>
    <submittedName>
        <fullName evidence="3">Uncharacterized protein</fullName>
    </submittedName>
</protein>
<sequence length="164" mass="18395">MKEQVIAGKDDVRLEPRLLKDIERPSDAEEVEMEIKGEVVEDVDTDPAPLDSANPTRKSKSSNPSSNASLSCGSVWTTYLVAYAYVYMAFVVFISLMVTHRDPPKLLIPQDSPTRTRAEDFPPLGWTVTSVNKPQRQQHRQKVWIMNRKKAEGQARVGSTPVAQ</sequence>
<evidence type="ECO:0000313" key="3">
    <source>
        <dbReference type="EMBL" id="RPA82522.1"/>
    </source>
</evidence>
<gene>
    <name evidence="3" type="ORF">BJ508DRAFT_325522</name>
</gene>
<name>A0A3N4I8W2_ASCIM</name>
<proteinExistence type="predicted"/>
<organism evidence="3 4">
    <name type="scientific">Ascobolus immersus RN42</name>
    <dbReference type="NCBI Taxonomy" id="1160509"/>
    <lineage>
        <taxon>Eukaryota</taxon>
        <taxon>Fungi</taxon>
        <taxon>Dikarya</taxon>
        <taxon>Ascomycota</taxon>
        <taxon>Pezizomycotina</taxon>
        <taxon>Pezizomycetes</taxon>
        <taxon>Pezizales</taxon>
        <taxon>Ascobolaceae</taxon>
        <taxon>Ascobolus</taxon>
    </lineage>
</organism>
<evidence type="ECO:0000256" key="2">
    <source>
        <dbReference type="SAM" id="Phobius"/>
    </source>
</evidence>
<reference evidence="3 4" key="1">
    <citation type="journal article" date="2018" name="Nat. Ecol. Evol.">
        <title>Pezizomycetes genomes reveal the molecular basis of ectomycorrhizal truffle lifestyle.</title>
        <authorList>
            <person name="Murat C."/>
            <person name="Payen T."/>
            <person name="Noel B."/>
            <person name="Kuo A."/>
            <person name="Morin E."/>
            <person name="Chen J."/>
            <person name="Kohler A."/>
            <person name="Krizsan K."/>
            <person name="Balestrini R."/>
            <person name="Da Silva C."/>
            <person name="Montanini B."/>
            <person name="Hainaut M."/>
            <person name="Levati E."/>
            <person name="Barry K.W."/>
            <person name="Belfiori B."/>
            <person name="Cichocki N."/>
            <person name="Clum A."/>
            <person name="Dockter R.B."/>
            <person name="Fauchery L."/>
            <person name="Guy J."/>
            <person name="Iotti M."/>
            <person name="Le Tacon F."/>
            <person name="Lindquist E.A."/>
            <person name="Lipzen A."/>
            <person name="Malagnac F."/>
            <person name="Mello A."/>
            <person name="Molinier V."/>
            <person name="Miyauchi S."/>
            <person name="Poulain J."/>
            <person name="Riccioni C."/>
            <person name="Rubini A."/>
            <person name="Sitrit Y."/>
            <person name="Splivallo R."/>
            <person name="Traeger S."/>
            <person name="Wang M."/>
            <person name="Zifcakova L."/>
            <person name="Wipf D."/>
            <person name="Zambonelli A."/>
            <person name="Paolocci F."/>
            <person name="Nowrousian M."/>
            <person name="Ottonello S."/>
            <person name="Baldrian P."/>
            <person name="Spatafora J.W."/>
            <person name="Henrissat B."/>
            <person name="Nagy L.G."/>
            <person name="Aury J.M."/>
            <person name="Wincker P."/>
            <person name="Grigoriev I.V."/>
            <person name="Bonfante P."/>
            <person name="Martin F.M."/>
        </authorList>
    </citation>
    <scope>NUCLEOTIDE SEQUENCE [LARGE SCALE GENOMIC DNA]</scope>
    <source>
        <strain evidence="3 4">RN42</strain>
    </source>
</reference>
<evidence type="ECO:0000256" key="1">
    <source>
        <dbReference type="SAM" id="MobiDB-lite"/>
    </source>
</evidence>
<accession>A0A3N4I8W2</accession>
<evidence type="ECO:0000313" key="4">
    <source>
        <dbReference type="Proteomes" id="UP000275078"/>
    </source>
</evidence>
<keyword evidence="2" id="KW-0812">Transmembrane</keyword>